<evidence type="ECO:0000313" key="3">
    <source>
        <dbReference type="Proteomes" id="UP000439903"/>
    </source>
</evidence>
<name>A0A8H4EU53_GIGMA</name>
<reference evidence="2 3" key="1">
    <citation type="journal article" date="2019" name="Environ. Microbiol.">
        <title>At the nexus of three kingdoms: the genome of the mycorrhizal fungus Gigaspora margarita provides insights into plant, endobacterial and fungal interactions.</title>
        <authorList>
            <person name="Venice F."/>
            <person name="Ghignone S."/>
            <person name="Salvioli di Fossalunga A."/>
            <person name="Amselem J."/>
            <person name="Novero M."/>
            <person name="Xianan X."/>
            <person name="Sedzielewska Toro K."/>
            <person name="Morin E."/>
            <person name="Lipzen A."/>
            <person name="Grigoriev I.V."/>
            <person name="Henrissat B."/>
            <person name="Martin F.M."/>
            <person name="Bonfante P."/>
        </authorList>
    </citation>
    <scope>NUCLEOTIDE SEQUENCE [LARGE SCALE GENOMIC DNA]</scope>
    <source>
        <strain evidence="2 3">BEG34</strain>
    </source>
</reference>
<gene>
    <name evidence="2" type="ORF">F8M41_020089</name>
</gene>
<keyword evidence="3" id="KW-1185">Reference proteome</keyword>
<evidence type="ECO:0000256" key="1">
    <source>
        <dbReference type="SAM" id="MobiDB-lite"/>
    </source>
</evidence>
<feature type="region of interest" description="Disordered" evidence="1">
    <location>
        <begin position="62"/>
        <end position="88"/>
    </location>
</feature>
<sequence>MIPKEESQVNGPEFYKIFLKAEEIFCKLPDNISIRAELIARIDQAITIPLFKPVKAPNIAIPRGRPLNTKREKLKSERQDIDAKKKQK</sequence>
<proteinExistence type="predicted"/>
<protein>
    <submittedName>
        <fullName evidence="2">Uncharacterized protein</fullName>
    </submittedName>
</protein>
<dbReference type="AlphaFoldDB" id="A0A8H4EU53"/>
<accession>A0A8H4EU53</accession>
<comment type="caution">
    <text evidence="2">The sequence shown here is derived from an EMBL/GenBank/DDBJ whole genome shotgun (WGS) entry which is preliminary data.</text>
</comment>
<dbReference type="EMBL" id="WTPW01000055">
    <property type="protein sequence ID" value="KAF0553703.1"/>
    <property type="molecule type" value="Genomic_DNA"/>
</dbReference>
<organism evidence="2 3">
    <name type="scientific">Gigaspora margarita</name>
    <dbReference type="NCBI Taxonomy" id="4874"/>
    <lineage>
        <taxon>Eukaryota</taxon>
        <taxon>Fungi</taxon>
        <taxon>Fungi incertae sedis</taxon>
        <taxon>Mucoromycota</taxon>
        <taxon>Glomeromycotina</taxon>
        <taxon>Glomeromycetes</taxon>
        <taxon>Diversisporales</taxon>
        <taxon>Gigasporaceae</taxon>
        <taxon>Gigaspora</taxon>
    </lineage>
</organism>
<dbReference type="Proteomes" id="UP000439903">
    <property type="component" value="Unassembled WGS sequence"/>
</dbReference>
<evidence type="ECO:0000313" key="2">
    <source>
        <dbReference type="EMBL" id="KAF0553703.1"/>
    </source>
</evidence>
<feature type="compositionally biased region" description="Basic and acidic residues" evidence="1">
    <location>
        <begin position="69"/>
        <end position="88"/>
    </location>
</feature>